<organism evidence="1 2">
    <name type="scientific">Ligilactobacillus salitolerans</name>
    <dbReference type="NCBI Taxonomy" id="1808352"/>
    <lineage>
        <taxon>Bacteria</taxon>
        <taxon>Bacillati</taxon>
        <taxon>Bacillota</taxon>
        <taxon>Bacilli</taxon>
        <taxon>Lactobacillales</taxon>
        <taxon>Lactobacillaceae</taxon>
        <taxon>Ligilactobacillus</taxon>
    </lineage>
</organism>
<accession>A0A401IU25</accession>
<evidence type="ECO:0000313" key="2">
    <source>
        <dbReference type="Proteomes" id="UP000286848"/>
    </source>
</evidence>
<protein>
    <recommendedName>
        <fullName evidence="3">ABM domain-containing protein</fullName>
    </recommendedName>
</protein>
<name>A0A401IU25_9LACO</name>
<gene>
    <name evidence="1" type="ORF">LFYK43_14880</name>
</gene>
<reference evidence="1 2" key="1">
    <citation type="journal article" date="2019" name="Int. J. Syst. Evol. Microbiol.">
        <title>Lactobacillus salitolerans sp. nov., a novel lactic acid bacterium isolated from spent mushroom substrates.</title>
        <authorList>
            <person name="Tohno M."/>
            <person name="Tanizawa Y."/>
            <person name="Kojima Y."/>
            <person name="Sakamoto M."/>
            <person name="Nakamura Y."/>
            <person name="Ohkuma M."/>
            <person name="Kobayashi H."/>
        </authorList>
    </citation>
    <scope>NUCLEOTIDE SEQUENCE [LARGE SCALE GENOMIC DNA]</scope>
    <source>
        <strain evidence="1 2">YK43</strain>
    </source>
</reference>
<comment type="caution">
    <text evidence="1">The sequence shown here is derived from an EMBL/GenBank/DDBJ whole genome shotgun (WGS) entry which is preliminary data.</text>
</comment>
<dbReference type="AlphaFoldDB" id="A0A401IU25"/>
<dbReference type="Proteomes" id="UP000286848">
    <property type="component" value="Unassembled WGS sequence"/>
</dbReference>
<keyword evidence="2" id="KW-1185">Reference proteome</keyword>
<dbReference type="EMBL" id="BFFP01000024">
    <property type="protein sequence ID" value="GBG95029.1"/>
    <property type="molecule type" value="Genomic_DNA"/>
</dbReference>
<evidence type="ECO:0008006" key="3">
    <source>
        <dbReference type="Google" id="ProtNLM"/>
    </source>
</evidence>
<sequence length="123" mass="14688">MTVENLGIGRFRAKKENHEAIERAMREFYDYESAHPEIYHYSSTRTYTMPDEEDPEKEYWMFVDKFEDYEDYIHSLYEASHGEDNKEGQRLMAKVVSYHEGFIGNAIDHWTEVPSLRVDDQGH</sequence>
<dbReference type="OrthoDB" id="9856755at2"/>
<evidence type="ECO:0000313" key="1">
    <source>
        <dbReference type="EMBL" id="GBG95029.1"/>
    </source>
</evidence>
<proteinExistence type="predicted"/>